<keyword evidence="3" id="KW-1185">Reference proteome</keyword>
<dbReference type="SMART" id="SM01025">
    <property type="entry name" value="BEN"/>
    <property type="match status" value="1"/>
</dbReference>
<evidence type="ECO:0000313" key="3">
    <source>
        <dbReference type="Proteomes" id="UP000821866"/>
    </source>
</evidence>
<comment type="caution">
    <text evidence="2">The sequence shown here is derived from an EMBL/GenBank/DDBJ whole genome shotgun (WGS) entry which is preliminary data.</text>
</comment>
<reference evidence="2" key="2">
    <citation type="submission" date="2021-09" db="EMBL/GenBank/DDBJ databases">
        <authorList>
            <person name="Jia N."/>
            <person name="Wang J."/>
            <person name="Shi W."/>
            <person name="Du L."/>
            <person name="Sun Y."/>
            <person name="Zhan W."/>
            <person name="Jiang J."/>
            <person name="Wang Q."/>
            <person name="Zhang B."/>
            <person name="Ji P."/>
            <person name="Sakyi L.B."/>
            <person name="Cui X."/>
            <person name="Yuan T."/>
            <person name="Jiang B."/>
            <person name="Yang W."/>
            <person name="Lam T.T.-Y."/>
            <person name="Chang Q."/>
            <person name="Ding S."/>
            <person name="Wang X."/>
            <person name="Zhu J."/>
            <person name="Ruan X."/>
            <person name="Zhao L."/>
            <person name="Wei J."/>
            <person name="Que T."/>
            <person name="Du C."/>
            <person name="Cheng J."/>
            <person name="Dai P."/>
            <person name="Han X."/>
            <person name="Huang E."/>
            <person name="Gao Y."/>
            <person name="Liu J."/>
            <person name="Shao H."/>
            <person name="Ye R."/>
            <person name="Li L."/>
            <person name="Wei W."/>
            <person name="Wang X."/>
            <person name="Wang C."/>
            <person name="Huo Q."/>
            <person name="Li W."/>
            <person name="Guo W."/>
            <person name="Chen H."/>
            <person name="Chen S."/>
            <person name="Zhou L."/>
            <person name="Zhou L."/>
            <person name="Ni X."/>
            <person name="Tian J."/>
            <person name="Zhou Y."/>
            <person name="Sheng Y."/>
            <person name="Liu T."/>
            <person name="Pan Y."/>
            <person name="Xia L."/>
            <person name="Li J."/>
            <person name="Zhao F."/>
            <person name="Cao W."/>
        </authorList>
    </citation>
    <scope>NUCLEOTIDE SEQUENCE</scope>
    <source>
        <strain evidence="2">Rmic-2018</strain>
        <tissue evidence="2">Larvae</tissue>
    </source>
</reference>
<dbReference type="VEuPathDB" id="VectorBase:LOC119180693"/>
<dbReference type="AlphaFoldDB" id="A0A9J6EPW6"/>
<dbReference type="Pfam" id="PF10523">
    <property type="entry name" value="BEN"/>
    <property type="match status" value="1"/>
</dbReference>
<accession>A0A9J6EPW6</accession>
<name>A0A9J6EPW6_RHIMP</name>
<sequence>MGDHVLVKWASEDKWDVYPVRNIKSQTVVCQLIDDPKCVSTLTNQAVQFLWKDDEYAPAYILGIDIKKMASNLRKATSQLTDSLSSAASPAPAIVPAAQVDIGDGVLIDEKLLERITLSTQTQPSKFARALLRAVFTVEELENSSLKGKVCPANKDAPPKKALDKRRLDAVVSYTCSLYKVSIKEIRTSLASMLARRQVGSSSEIIAVGCT</sequence>
<protein>
    <recommendedName>
        <fullName evidence="1">BEN domain-containing protein</fullName>
    </recommendedName>
</protein>
<dbReference type="GO" id="GO:0003677">
    <property type="term" value="F:DNA binding"/>
    <property type="evidence" value="ECO:0007669"/>
    <property type="project" value="InterPro"/>
</dbReference>
<dbReference type="Gene3D" id="1.10.10.2590">
    <property type="entry name" value="BEN domain"/>
    <property type="match status" value="1"/>
</dbReference>
<gene>
    <name evidence="2" type="ORF">HPB51_017116</name>
</gene>
<dbReference type="PROSITE" id="PS51457">
    <property type="entry name" value="BEN"/>
    <property type="match status" value="1"/>
</dbReference>
<dbReference type="Proteomes" id="UP000821866">
    <property type="component" value="Chromosome 11"/>
</dbReference>
<feature type="domain" description="BEN" evidence="1">
    <location>
        <begin position="103"/>
        <end position="201"/>
    </location>
</feature>
<dbReference type="InterPro" id="IPR018379">
    <property type="entry name" value="BEN_domain"/>
</dbReference>
<reference evidence="2" key="1">
    <citation type="journal article" date="2020" name="Cell">
        <title>Large-Scale Comparative Analyses of Tick Genomes Elucidate Their Genetic Diversity and Vector Capacities.</title>
        <authorList>
            <consortium name="Tick Genome and Microbiome Consortium (TIGMIC)"/>
            <person name="Jia N."/>
            <person name="Wang J."/>
            <person name="Shi W."/>
            <person name="Du L."/>
            <person name="Sun Y."/>
            <person name="Zhan W."/>
            <person name="Jiang J.F."/>
            <person name="Wang Q."/>
            <person name="Zhang B."/>
            <person name="Ji P."/>
            <person name="Bell-Sakyi L."/>
            <person name="Cui X.M."/>
            <person name="Yuan T.T."/>
            <person name="Jiang B.G."/>
            <person name="Yang W.F."/>
            <person name="Lam T.T."/>
            <person name="Chang Q.C."/>
            <person name="Ding S.J."/>
            <person name="Wang X.J."/>
            <person name="Zhu J.G."/>
            <person name="Ruan X.D."/>
            <person name="Zhao L."/>
            <person name="Wei J.T."/>
            <person name="Ye R.Z."/>
            <person name="Que T.C."/>
            <person name="Du C.H."/>
            <person name="Zhou Y.H."/>
            <person name="Cheng J.X."/>
            <person name="Dai P.F."/>
            <person name="Guo W.B."/>
            <person name="Han X.H."/>
            <person name="Huang E.J."/>
            <person name="Li L.F."/>
            <person name="Wei W."/>
            <person name="Gao Y.C."/>
            <person name="Liu J.Z."/>
            <person name="Shao H.Z."/>
            <person name="Wang X."/>
            <person name="Wang C.C."/>
            <person name="Yang T.C."/>
            <person name="Huo Q.B."/>
            <person name="Li W."/>
            <person name="Chen H.Y."/>
            <person name="Chen S.E."/>
            <person name="Zhou L.G."/>
            <person name="Ni X.B."/>
            <person name="Tian J.H."/>
            <person name="Sheng Y."/>
            <person name="Liu T."/>
            <person name="Pan Y.S."/>
            <person name="Xia L.Y."/>
            <person name="Li J."/>
            <person name="Zhao F."/>
            <person name="Cao W.C."/>
        </authorList>
    </citation>
    <scope>NUCLEOTIDE SEQUENCE</scope>
    <source>
        <strain evidence="2">Rmic-2018</strain>
    </source>
</reference>
<evidence type="ECO:0000259" key="1">
    <source>
        <dbReference type="PROSITE" id="PS51457"/>
    </source>
</evidence>
<proteinExistence type="predicted"/>
<evidence type="ECO:0000313" key="2">
    <source>
        <dbReference type="EMBL" id="KAH8036064.1"/>
    </source>
</evidence>
<dbReference type="EMBL" id="JABSTU010000003">
    <property type="protein sequence ID" value="KAH8036064.1"/>
    <property type="molecule type" value="Genomic_DNA"/>
</dbReference>
<organism evidence="2 3">
    <name type="scientific">Rhipicephalus microplus</name>
    <name type="common">Cattle tick</name>
    <name type="synonym">Boophilus microplus</name>
    <dbReference type="NCBI Taxonomy" id="6941"/>
    <lineage>
        <taxon>Eukaryota</taxon>
        <taxon>Metazoa</taxon>
        <taxon>Ecdysozoa</taxon>
        <taxon>Arthropoda</taxon>
        <taxon>Chelicerata</taxon>
        <taxon>Arachnida</taxon>
        <taxon>Acari</taxon>
        <taxon>Parasitiformes</taxon>
        <taxon>Ixodida</taxon>
        <taxon>Ixodoidea</taxon>
        <taxon>Ixodidae</taxon>
        <taxon>Rhipicephalinae</taxon>
        <taxon>Rhipicephalus</taxon>
        <taxon>Boophilus</taxon>
    </lineage>
</organism>